<name>G0UL99_TRYCI</name>
<sequence>MKTVTCFQMSGSQMEGNCIVHYLHQSGCDVTGRCLMFLFSATAKLTRDMHESCDAIRPSAKQRNSAEKLLHHIREVAVEGSAMLGKFVYPTRVSPWISVDVTCCGSYVTGTALRSSAVDVTIITRTRPGVRYYWRSVRDDAERTQPVEGVFFLPVDGTEASILLPCSAIHALNSSPQTGVEVLRCLGEDIAKLLNVNVVGCSSQGAGFNQLRLHDDSCDMDIVLTVNQRQATQASAFLRQFLDRNRPVKQVIFFLKAVLEQLCVPRSQITSYVLTLVVVAFARHCARVYPLCGSFHYPHRRGAVESGFLLLSFLSFFSPLPRGLFSPARMCLLPAHSEGIVVTPGDSVAVASLEEHSNCWKVMDPVRQELNTAAKCVNINQCRFLFERMLVKLLGNYVDGYASPLKLPCLELYDEDDDTTGIKCCSVDCEESCGGHKHLFSVLSKV</sequence>
<dbReference type="PANTHER" id="PTHR23092">
    <property type="entry name" value="POLY(A) RNA POLYMERASE"/>
    <property type="match status" value="1"/>
</dbReference>
<reference evidence="1" key="1">
    <citation type="journal article" date="2012" name="Proc. Natl. Acad. Sci. U.S.A.">
        <title>Antigenic diversity is generated by distinct evolutionary mechanisms in African trypanosome species.</title>
        <authorList>
            <person name="Jackson A.P."/>
            <person name="Berry A."/>
            <person name="Aslett M."/>
            <person name="Allison H.C."/>
            <person name="Burton P."/>
            <person name="Vavrova-Anderson J."/>
            <person name="Brown R."/>
            <person name="Browne H."/>
            <person name="Corton N."/>
            <person name="Hauser H."/>
            <person name="Gamble J."/>
            <person name="Gilderthorp R."/>
            <person name="Marcello L."/>
            <person name="McQuillan J."/>
            <person name="Otto T.D."/>
            <person name="Quail M.A."/>
            <person name="Sanders M.J."/>
            <person name="van Tonder A."/>
            <person name="Ginger M.L."/>
            <person name="Field M.C."/>
            <person name="Barry J.D."/>
            <person name="Hertz-Fowler C."/>
            <person name="Berriman M."/>
        </authorList>
    </citation>
    <scope>NUCLEOTIDE SEQUENCE</scope>
    <source>
        <strain evidence="1">IL3000</strain>
    </source>
</reference>
<organism evidence="1">
    <name type="scientific">Trypanosoma congolense (strain IL3000)</name>
    <dbReference type="NCBI Taxonomy" id="1068625"/>
    <lineage>
        <taxon>Eukaryota</taxon>
        <taxon>Discoba</taxon>
        <taxon>Euglenozoa</taxon>
        <taxon>Kinetoplastea</taxon>
        <taxon>Metakinetoplastina</taxon>
        <taxon>Trypanosomatida</taxon>
        <taxon>Trypanosomatidae</taxon>
        <taxon>Trypanosoma</taxon>
        <taxon>Nannomonas</taxon>
    </lineage>
</organism>
<dbReference type="VEuPathDB" id="TriTrypDB:TcIL3000_4_2450"/>
<dbReference type="GO" id="GO:0005730">
    <property type="term" value="C:nucleolus"/>
    <property type="evidence" value="ECO:0007669"/>
    <property type="project" value="TreeGrafter"/>
</dbReference>
<evidence type="ECO:0000313" key="1">
    <source>
        <dbReference type="EMBL" id="CCC90154.1"/>
    </source>
</evidence>
<protein>
    <recommendedName>
        <fullName evidence="2">Polymerase nucleotidyl transferase domain-containing protein</fullName>
    </recommendedName>
</protein>
<proteinExistence type="predicted"/>
<dbReference type="EMBL" id="HE575317">
    <property type="protein sequence ID" value="CCC90154.1"/>
    <property type="molecule type" value="Genomic_DNA"/>
</dbReference>
<dbReference type="InterPro" id="IPR045862">
    <property type="entry name" value="Trf4-like"/>
</dbReference>
<evidence type="ECO:0008006" key="2">
    <source>
        <dbReference type="Google" id="ProtNLM"/>
    </source>
</evidence>
<dbReference type="GO" id="GO:0031123">
    <property type="term" value="P:RNA 3'-end processing"/>
    <property type="evidence" value="ECO:0007669"/>
    <property type="project" value="TreeGrafter"/>
</dbReference>
<gene>
    <name evidence="1" type="ORF">TCIL3000_4_2450</name>
</gene>
<dbReference type="GO" id="GO:0003729">
    <property type="term" value="F:mRNA binding"/>
    <property type="evidence" value="ECO:0007669"/>
    <property type="project" value="TreeGrafter"/>
</dbReference>
<dbReference type="Gene3D" id="1.10.1410.10">
    <property type="match status" value="1"/>
</dbReference>
<dbReference type="GO" id="GO:0043634">
    <property type="term" value="P:polyadenylation-dependent ncRNA catabolic process"/>
    <property type="evidence" value="ECO:0007669"/>
    <property type="project" value="TreeGrafter"/>
</dbReference>
<dbReference type="GO" id="GO:1990817">
    <property type="term" value="F:poly(A) RNA polymerase activity"/>
    <property type="evidence" value="ECO:0007669"/>
    <property type="project" value="InterPro"/>
</dbReference>
<dbReference type="PANTHER" id="PTHR23092:SF48">
    <property type="entry name" value="NUCLEOTIDYLTRANSFERASE FAMILY PROTEIN"/>
    <property type="match status" value="1"/>
</dbReference>
<accession>G0UL99</accession>
<dbReference type="SUPFAM" id="SSF81631">
    <property type="entry name" value="PAP/OAS1 substrate-binding domain"/>
    <property type="match status" value="1"/>
</dbReference>
<dbReference type="AlphaFoldDB" id="G0UL99"/>
<dbReference type="GO" id="GO:0031499">
    <property type="term" value="C:TRAMP complex"/>
    <property type="evidence" value="ECO:0007669"/>
    <property type="project" value="TreeGrafter"/>
</dbReference>